<dbReference type="PANTHER" id="PTHR14605:SF1">
    <property type="entry name" value="TRANSMEMBRANE PROTEIN 231"/>
    <property type="match status" value="1"/>
</dbReference>
<feature type="transmembrane region" description="Helical" evidence="12">
    <location>
        <begin position="264"/>
        <end position="286"/>
    </location>
</feature>
<keyword evidence="14" id="KW-1185">Reference proteome</keyword>
<reference evidence="14" key="1">
    <citation type="submission" date="2017-01" db="EMBL/GenBank/DDBJ databases">
        <title>Comparative genomics of anhydrobiosis in the tardigrade Hypsibius dujardini.</title>
        <authorList>
            <person name="Yoshida Y."/>
            <person name="Koutsovoulos G."/>
            <person name="Laetsch D."/>
            <person name="Stevens L."/>
            <person name="Kumar S."/>
            <person name="Horikawa D."/>
            <person name="Ishino K."/>
            <person name="Komine S."/>
            <person name="Tomita M."/>
            <person name="Blaxter M."/>
            <person name="Arakawa K."/>
        </authorList>
    </citation>
    <scope>NUCLEOTIDE SEQUENCE [LARGE SCALE GENOMIC DNA]</scope>
    <source>
        <strain evidence="14">Z151</strain>
    </source>
</reference>
<keyword evidence="5 12" id="KW-0812">Transmembrane</keyword>
<keyword evidence="4" id="KW-1003">Cell membrane</keyword>
<evidence type="ECO:0000256" key="3">
    <source>
        <dbReference type="ARBA" id="ARBA00015087"/>
    </source>
</evidence>
<accession>A0A1W0WRH3</accession>
<organism evidence="13 14">
    <name type="scientific">Hypsibius exemplaris</name>
    <name type="common">Freshwater tardigrade</name>
    <dbReference type="NCBI Taxonomy" id="2072580"/>
    <lineage>
        <taxon>Eukaryota</taxon>
        <taxon>Metazoa</taxon>
        <taxon>Ecdysozoa</taxon>
        <taxon>Tardigrada</taxon>
        <taxon>Eutardigrada</taxon>
        <taxon>Parachela</taxon>
        <taxon>Hypsibioidea</taxon>
        <taxon>Hypsibiidae</taxon>
        <taxon>Hypsibius</taxon>
    </lineage>
</organism>
<evidence type="ECO:0000256" key="6">
    <source>
        <dbReference type="ARBA" id="ARBA00022989"/>
    </source>
</evidence>
<feature type="transmembrane region" description="Helical" evidence="12">
    <location>
        <begin position="20"/>
        <end position="43"/>
    </location>
</feature>
<dbReference type="OrthoDB" id="426438at2759"/>
<evidence type="ECO:0000256" key="9">
    <source>
        <dbReference type="ARBA" id="ARBA00023180"/>
    </source>
</evidence>
<gene>
    <name evidence="13" type="ORF">BV898_08224</name>
</gene>
<dbReference type="InterPro" id="IPR019306">
    <property type="entry name" value="TMEM231"/>
</dbReference>
<keyword evidence="9" id="KW-0325">Glycoprotein</keyword>
<evidence type="ECO:0000256" key="7">
    <source>
        <dbReference type="ARBA" id="ARBA00023069"/>
    </source>
</evidence>
<dbReference type="GO" id="GO:0060170">
    <property type="term" value="C:ciliary membrane"/>
    <property type="evidence" value="ECO:0007669"/>
    <property type="project" value="UniProtKB-SubCell"/>
</dbReference>
<sequence length="317" mass="35884">MSYFTVHREDVYKDYKASPLSAAAIFQLVLFAITIGAPIALVAVNPDIWPMYTTVYEQPFVRYQQMVIVHLDLAGGSSLAWSTIPQYNRLMGRTLRSSRLKTKEIDINGDKIPDAFSITLDVPLTAQEQVFGFTFLVFFDFILQKRTFFEMSTVVSLQHSAASAGADYFADGTLRFVQKDSLRPGFSDYINKDPLVNISSADISDYNVASIVRRVATRNASTVLDVSMPIWTTTPVPTQPFHIEANIHFPVQSIWMQTTVLHRLTTAGAAFTFWLLPFWLFCWYLRRMVFSSGALFLVQDSSKYSMKSYFTANSGKE</sequence>
<evidence type="ECO:0000256" key="8">
    <source>
        <dbReference type="ARBA" id="ARBA00023136"/>
    </source>
</evidence>
<evidence type="ECO:0000256" key="5">
    <source>
        <dbReference type="ARBA" id="ARBA00022692"/>
    </source>
</evidence>
<keyword evidence="10" id="KW-0966">Cell projection</keyword>
<evidence type="ECO:0000313" key="13">
    <source>
        <dbReference type="EMBL" id="OQV17767.1"/>
    </source>
</evidence>
<comment type="function">
    <text evidence="11">Transmembrane component of the tectonic-like complex, a complex localized at the transition zone of primary cilia and acting as a barrier that prevents diffusion of transmembrane proteins between the cilia and plasma membranes. Required for ciliogenesis and sonic hedgehog/SHH signaling.</text>
</comment>
<dbReference type="Proteomes" id="UP000192578">
    <property type="component" value="Unassembled WGS sequence"/>
</dbReference>
<comment type="subcellular location">
    <subcellularLocation>
        <location evidence="1">Cell projection</location>
        <location evidence="1">Cilium membrane</location>
        <topology evidence="1">Multi-pass membrane protein</topology>
    </subcellularLocation>
</comment>
<evidence type="ECO:0000256" key="4">
    <source>
        <dbReference type="ARBA" id="ARBA00022475"/>
    </source>
</evidence>
<keyword evidence="6 12" id="KW-1133">Transmembrane helix</keyword>
<evidence type="ECO:0000256" key="10">
    <source>
        <dbReference type="ARBA" id="ARBA00023273"/>
    </source>
</evidence>
<proteinExistence type="inferred from homology"/>
<protein>
    <recommendedName>
        <fullName evidence="3">Transmembrane protein 231</fullName>
    </recommendedName>
</protein>
<comment type="similarity">
    <text evidence="2">Belongs to the TMEM231 family.</text>
</comment>
<dbReference type="PANTHER" id="PTHR14605">
    <property type="entry name" value="CHST5 PROTEIN"/>
    <property type="match status" value="1"/>
</dbReference>
<evidence type="ECO:0000256" key="12">
    <source>
        <dbReference type="SAM" id="Phobius"/>
    </source>
</evidence>
<dbReference type="GO" id="GO:0032880">
    <property type="term" value="P:regulation of protein localization"/>
    <property type="evidence" value="ECO:0007669"/>
    <property type="project" value="TreeGrafter"/>
</dbReference>
<dbReference type="EMBL" id="MTYJ01000057">
    <property type="protein sequence ID" value="OQV17767.1"/>
    <property type="molecule type" value="Genomic_DNA"/>
</dbReference>
<evidence type="ECO:0000313" key="14">
    <source>
        <dbReference type="Proteomes" id="UP000192578"/>
    </source>
</evidence>
<dbReference type="GO" id="GO:0060271">
    <property type="term" value="P:cilium assembly"/>
    <property type="evidence" value="ECO:0007669"/>
    <property type="project" value="TreeGrafter"/>
</dbReference>
<dbReference type="AlphaFoldDB" id="A0A1W0WRH3"/>
<evidence type="ECO:0000256" key="1">
    <source>
        <dbReference type="ARBA" id="ARBA00004272"/>
    </source>
</evidence>
<keyword evidence="7" id="KW-0969">Cilium</keyword>
<keyword evidence="8 12" id="KW-0472">Membrane</keyword>
<evidence type="ECO:0000256" key="11">
    <source>
        <dbReference type="ARBA" id="ARBA00024803"/>
    </source>
</evidence>
<name>A0A1W0WRH3_HYPEX</name>
<dbReference type="Pfam" id="PF10149">
    <property type="entry name" value="TM231"/>
    <property type="match status" value="1"/>
</dbReference>
<comment type="caution">
    <text evidence="13">The sequence shown here is derived from an EMBL/GenBank/DDBJ whole genome shotgun (WGS) entry which is preliminary data.</text>
</comment>
<evidence type="ECO:0000256" key="2">
    <source>
        <dbReference type="ARBA" id="ARBA00009082"/>
    </source>
</evidence>
<dbReference type="GO" id="GO:0035869">
    <property type="term" value="C:ciliary transition zone"/>
    <property type="evidence" value="ECO:0007669"/>
    <property type="project" value="TreeGrafter"/>
</dbReference>